<dbReference type="SUPFAM" id="SSF81383">
    <property type="entry name" value="F-box domain"/>
    <property type="match status" value="1"/>
</dbReference>
<dbReference type="Gene3D" id="1.20.1280.50">
    <property type="match status" value="1"/>
</dbReference>
<dbReference type="PROSITE" id="PS50181">
    <property type="entry name" value="FBOX"/>
    <property type="match status" value="1"/>
</dbReference>
<organism evidence="2 3">
    <name type="scientific">Favolaschia claudopus</name>
    <dbReference type="NCBI Taxonomy" id="2862362"/>
    <lineage>
        <taxon>Eukaryota</taxon>
        <taxon>Fungi</taxon>
        <taxon>Dikarya</taxon>
        <taxon>Basidiomycota</taxon>
        <taxon>Agaricomycotina</taxon>
        <taxon>Agaricomycetes</taxon>
        <taxon>Agaricomycetidae</taxon>
        <taxon>Agaricales</taxon>
        <taxon>Marasmiineae</taxon>
        <taxon>Mycenaceae</taxon>
        <taxon>Favolaschia</taxon>
    </lineage>
</organism>
<gene>
    <name evidence="2" type="ORF">R3P38DRAFT_3260186</name>
</gene>
<dbReference type="InterPro" id="IPR001810">
    <property type="entry name" value="F-box_dom"/>
</dbReference>
<evidence type="ECO:0000313" key="3">
    <source>
        <dbReference type="Proteomes" id="UP001362999"/>
    </source>
</evidence>
<dbReference type="EMBL" id="JAWWNJ010000013">
    <property type="protein sequence ID" value="KAK7042130.1"/>
    <property type="molecule type" value="Genomic_DNA"/>
</dbReference>
<reference evidence="2 3" key="1">
    <citation type="journal article" date="2024" name="J Genomics">
        <title>Draft genome sequencing and assembly of Favolaschia claudopus CIRM-BRFM 2984 isolated from oak limbs.</title>
        <authorList>
            <person name="Navarro D."/>
            <person name="Drula E."/>
            <person name="Chaduli D."/>
            <person name="Cazenave R."/>
            <person name="Ahrendt S."/>
            <person name="Wang J."/>
            <person name="Lipzen A."/>
            <person name="Daum C."/>
            <person name="Barry K."/>
            <person name="Grigoriev I.V."/>
            <person name="Favel A."/>
            <person name="Rosso M.N."/>
            <person name="Martin F."/>
        </authorList>
    </citation>
    <scope>NUCLEOTIDE SEQUENCE [LARGE SCALE GENOMIC DNA]</scope>
    <source>
        <strain evidence="2 3">CIRM-BRFM 2984</strain>
    </source>
</reference>
<dbReference type="Proteomes" id="UP001362999">
    <property type="component" value="Unassembled WGS sequence"/>
</dbReference>
<keyword evidence="3" id="KW-1185">Reference proteome</keyword>
<name>A0AAW0CSW5_9AGAR</name>
<dbReference type="AlphaFoldDB" id="A0AAW0CSW5"/>
<dbReference type="SUPFAM" id="SSF52047">
    <property type="entry name" value="RNI-like"/>
    <property type="match status" value="1"/>
</dbReference>
<evidence type="ECO:0000313" key="2">
    <source>
        <dbReference type="EMBL" id="KAK7042130.1"/>
    </source>
</evidence>
<accession>A0AAW0CSW5</accession>
<dbReference type="SMART" id="SM00256">
    <property type="entry name" value="FBOX"/>
    <property type="match status" value="1"/>
</dbReference>
<proteinExistence type="predicted"/>
<dbReference type="Pfam" id="PF12937">
    <property type="entry name" value="F-box-like"/>
    <property type="match status" value="1"/>
</dbReference>
<protein>
    <recommendedName>
        <fullName evidence="1">F-box domain-containing protein</fullName>
    </recommendedName>
</protein>
<evidence type="ECO:0000259" key="1">
    <source>
        <dbReference type="PROSITE" id="PS50181"/>
    </source>
</evidence>
<comment type="caution">
    <text evidence="2">The sequence shown here is derived from an EMBL/GenBank/DDBJ whole genome shotgun (WGS) entry which is preliminary data.</text>
</comment>
<feature type="domain" description="F-box" evidence="1">
    <location>
        <begin position="13"/>
        <end position="60"/>
    </location>
</feature>
<dbReference type="InterPro" id="IPR036047">
    <property type="entry name" value="F-box-like_dom_sf"/>
</dbReference>
<sequence length="442" mass="51128">MRAGFYFSSYSHMPLIQSFPTEILTEIFGELDFLSLYRAASVCRGWHSAVAGHQPFWADLEFYNPDLRRSDMVRLVLERGKGGDLDLRLMFDECRRNAQTMFRIHCFLKIISRHLDRVVWFTIHAPTWIWKIIIHVFQGQTFPKMRVLDFKAHDIWEHWQLPYAADSGEGLEVVVPPPSLVFPLPHDHMLEAGEVQGICLGSARLPNLYRFQIQRHLPDIRLDDDPARYHQPGYELNPWLHTWVASLLISGVCCPVVEDSVNIIIGPDDVPAPPKLQHLYLQNISATTTPDNTIEFDCTPFFSALDTSRLRTLGLDTFDCDSRAWGDFVRSTMIGSTPKFPCLEELLIRRQNFDGYSYGNIRRFLTAFPRLRRLVVKDCFKDIGGTWDDLMDTLEMFPGLCVDLKQLEVDDMEGDNMVVVRHDPLPLRLHMLYFSLPMVDCY</sequence>